<feature type="chain" id="PRO_5045831509" description="VCBS repeat-containing protein" evidence="2">
    <location>
        <begin position="34"/>
        <end position="740"/>
    </location>
</feature>
<feature type="signal peptide" evidence="2">
    <location>
        <begin position="1"/>
        <end position="33"/>
    </location>
</feature>
<evidence type="ECO:0000256" key="1">
    <source>
        <dbReference type="SAM" id="MobiDB-lite"/>
    </source>
</evidence>
<accession>A0ABP7LH89</accession>
<reference evidence="4" key="1">
    <citation type="journal article" date="2019" name="Int. J. Syst. Evol. Microbiol.">
        <title>The Global Catalogue of Microorganisms (GCM) 10K type strain sequencing project: providing services to taxonomists for standard genome sequencing and annotation.</title>
        <authorList>
            <consortium name="The Broad Institute Genomics Platform"/>
            <consortium name="The Broad Institute Genome Sequencing Center for Infectious Disease"/>
            <person name="Wu L."/>
            <person name="Ma J."/>
        </authorList>
    </citation>
    <scope>NUCLEOTIDE SEQUENCE [LARGE SCALE GENOMIC DNA]</scope>
    <source>
        <strain evidence="4">JCM 16956</strain>
    </source>
</reference>
<dbReference type="RefSeq" id="WP_345278644.1">
    <property type="nucleotide sequence ID" value="NZ_BAABAJ010000002.1"/>
</dbReference>
<evidence type="ECO:0000313" key="4">
    <source>
        <dbReference type="Proteomes" id="UP001501000"/>
    </source>
</evidence>
<evidence type="ECO:0008006" key="5">
    <source>
        <dbReference type="Google" id="ProtNLM"/>
    </source>
</evidence>
<gene>
    <name evidence="3" type="ORF">GCM10022244_08680</name>
</gene>
<organism evidence="3 4">
    <name type="scientific">Streptomyces gulbargensis</name>
    <dbReference type="NCBI Taxonomy" id="364901"/>
    <lineage>
        <taxon>Bacteria</taxon>
        <taxon>Bacillati</taxon>
        <taxon>Actinomycetota</taxon>
        <taxon>Actinomycetes</taxon>
        <taxon>Kitasatosporales</taxon>
        <taxon>Streptomycetaceae</taxon>
        <taxon>Streptomyces</taxon>
    </lineage>
</organism>
<feature type="region of interest" description="Disordered" evidence="1">
    <location>
        <begin position="262"/>
        <end position="286"/>
    </location>
</feature>
<feature type="compositionally biased region" description="Polar residues" evidence="1">
    <location>
        <begin position="273"/>
        <end position="286"/>
    </location>
</feature>
<evidence type="ECO:0000313" key="3">
    <source>
        <dbReference type="EMBL" id="GAA3900757.1"/>
    </source>
</evidence>
<dbReference type="SUPFAM" id="SSF69318">
    <property type="entry name" value="Integrin alpha N-terminal domain"/>
    <property type="match status" value="1"/>
</dbReference>
<sequence>MQHLSSARRLTAAVTAVLAVTTGALVGSPGAMAAPQAPATLSAAPAATADAPLAAVPASAYLVSAGPSGFLTRTLTVNGAEHRWTSYADGATQLLPARGVEYFGSEMADLVVRRNETQSTYWFQNMAGDSGGISTGLSYGDPRHRPYGIVGRKLVMGYLNDQDVLDVVVLMQHPNASSSTSVRVTEIPGNARVTRVTGTSVPDLALVTYRIDSQYHLAALNLTTGKFVERRTATPGQTVPSASLTAGHWAWTERSAGGTLQLATSPRGPEQPVVTTPLGQGTDAQSTHLTGDWTLTSQTGGGTALTPSPLHALTARHVTSGETVRLLDHVSSTALHPDGSLLVRGGTTDRGEGFYRIATGEDGRPTATLITGIGVPTAVGLAAHTVPPVVDLDRSDPVPLSWTLTRSNASTTITLRHVRTGKTTQTSGERMDHFRLDWPGTLGIDVAPNGDYVWEVVAKPLNGIGPDLRKTGTFKVVRKAALHDYDDNGTPDLLALDASGRLWKDEVRTDWSNTYWSTGRKLAGTGWGIYNRIENVGNIAGASAADLVARDASGVLWLYLGKGDGTFASRVRLGAGWNAYDKLTGGSDLNSDGKADMLATDTTGGLWLYKGTGNWSAPFAPRVRIGTGFGIYNQLTATGDLGGTVSGDLLARDTSGVLWFYPGNGSGGFAPRVRLGAGWGAFTHLVGLGDANRDGRNDLYAYGPGGSYVYPGTGNATAPFGPRMTSTIHPATTTPFNPVV</sequence>
<dbReference type="EMBL" id="BAABAJ010000002">
    <property type="protein sequence ID" value="GAA3900757.1"/>
    <property type="molecule type" value="Genomic_DNA"/>
</dbReference>
<proteinExistence type="predicted"/>
<dbReference type="InterPro" id="IPR028994">
    <property type="entry name" value="Integrin_alpha_N"/>
</dbReference>
<protein>
    <recommendedName>
        <fullName evidence="5">VCBS repeat-containing protein</fullName>
    </recommendedName>
</protein>
<name>A0ABP7LH89_9ACTN</name>
<comment type="caution">
    <text evidence="3">The sequence shown here is derived from an EMBL/GenBank/DDBJ whole genome shotgun (WGS) entry which is preliminary data.</text>
</comment>
<evidence type="ECO:0000256" key="2">
    <source>
        <dbReference type="SAM" id="SignalP"/>
    </source>
</evidence>
<keyword evidence="2" id="KW-0732">Signal</keyword>
<dbReference type="Proteomes" id="UP001501000">
    <property type="component" value="Unassembled WGS sequence"/>
</dbReference>
<keyword evidence="4" id="KW-1185">Reference proteome</keyword>